<proteinExistence type="predicted"/>
<sequence>MLPLLIYFLSSQEAIQIHLGRKFKLGLT</sequence>
<protein>
    <submittedName>
        <fullName evidence="1">Uncharacterized protein</fullName>
    </submittedName>
</protein>
<organism evidence="1">
    <name type="scientific">Rhizophora mucronata</name>
    <name type="common">Asiatic mangrove</name>
    <dbReference type="NCBI Taxonomy" id="61149"/>
    <lineage>
        <taxon>Eukaryota</taxon>
        <taxon>Viridiplantae</taxon>
        <taxon>Streptophyta</taxon>
        <taxon>Embryophyta</taxon>
        <taxon>Tracheophyta</taxon>
        <taxon>Spermatophyta</taxon>
        <taxon>Magnoliopsida</taxon>
        <taxon>eudicotyledons</taxon>
        <taxon>Gunneridae</taxon>
        <taxon>Pentapetalae</taxon>
        <taxon>rosids</taxon>
        <taxon>fabids</taxon>
        <taxon>Malpighiales</taxon>
        <taxon>Rhizophoraceae</taxon>
        <taxon>Rhizophora</taxon>
    </lineage>
</organism>
<accession>A0A2P2PLR3</accession>
<evidence type="ECO:0000313" key="1">
    <source>
        <dbReference type="EMBL" id="MBX55595.1"/>
    </source>
</evidence>
<name>A0A2P2PLR3_RHIMU</name>
<dbReference type="EMBL" id="GGEC01075111">
    <property type="protein sequence ID" value="MBX55595.1"/>
    <property type="molecule type" value="Transcribed_RNA"/>
</dbReference>
<reference evidence="1" key="1">
    <citation type="submission" date="2018-02" db="EMBL/GenBank/DDBJ databases">
        <title>Rhizophora mucronata_Transcriptome.</title>
        <authorList>
            <person name="Meera S.P."/>
            <person name="Sreeshan A."/>
            <person name="Augustine A."/>
        </authorList>
    </citation>
    <scope>NUCLEOTIDE SEQUENCE</scope>
    <source>
        <tissue evidence="1">Leaf</tissue>
    </source>
</reference>
<dbReference type="AlphaFoldDB" id="A0A2P2PLR3"/>